<protein>
    <recommendedName>
        <fullName evidence="3">HAD family phosphatase</fullName>
    </recommendedName>
</protein>
<name>A0A1Q5PXP9_9ACTO</name>
<keyword evidence="2" id="KW-1185">Reference proteome</keyword>
<dbReference type="InterPro" id="IPR036412">
    <property type="entry name" value="HAD-like_sf"/>
</dbReference>
<reference evidence="2" key="1">
    <citation type="submission" date="2016-12" db="EMBL/GenBank/DDBJ databases">
        <authorList>
            <person name="Meng X."/>
        </authorList>
    </citation>
    <scope>NUCLEOTIDE SEQUENCE [LARGE SCALE GENOMIC DNA]</scope>
    <source>
        <strain evidence="2">DSM 20732</strain>
    </source>
</reference>
<dbReference type="Gene3D" id="3.40.50.1000">
    <property type="entry name" value="HAD superfamily/HAD-like"/>
    <property type="match status" value="1"/>
</dbReference>
<dbReference type="SFLD" id="SFLDS00003">
    <property type="entry name" value="Haloacid_Dehalogenase"/>
    <property type="match status" value="1"/>
</dbReference>
<organism evidence="1 2">
    <name type="scientific">Buchananella hordeovulneris</name>
    <dbReference type="NCBI Taxonomy" id="52770"/>
    <lineage>
        <taxon>Bacteria</taxon>
        <taxon>Bacillati</taxon>
        <taxon>Actinomycetota</taxon>
        <taxon>Actinomycetes</taxon>
        <taxon>Actinomycetales</taxon>
        <taxon>Actinomycetaceae</taxon>
        <taxon>Buchananella</taxon>
    </lineage>
</organism>
<dbReference type="NCBIfam" id="TIGR01509">
    <property type="entry name" value="HAD-SF-IA-v3"/>
    <property type="match status" value="1"/>
</dbReference>
<dbReference type="PANTHER" id="PTHR43481:SF4">
    <property type="entry name" value="GLYCEROL-1-PHOSPHATE PHOSPHOHYDROLASE 1-RELATED"/>
    <property type="match status" value="1"/>
</dbReference>
<dbReference type="SUPFAM" id="SSF56784">
    <property type="entry name" value="HAD-like"/>
    <property type="match status" value="1"/>
</dbReference>
<proteinExistence type="predicted"/>
<dbReference type="SFLD" id="SFLDG01129">
    <property type="entry name" value="C1.5:_HAD__Beta-PGM__Phosphata"/>
    <property type="match status" value="1"/>
</dbReference>
<dbReference type="EMBL" id="MQVS01000003">
    <property type="protein sequence ID" value="OKL52232.1"/>
    <property type="molecule type" value="Genomic_DNA"/>
</dbReference>
<dbReference type="InterPro" id="IPR023198">
    <property type="entry name" value="PGP-like_dom2"/>
</dbReference>
<gene>
    <name evidence="1" type="ORF">BSZ40_04005</name>
</gene>
<dbReference type="AlphaFoldDB" id="A0A1Q5PXP9"/>
<dbReference type="Proteomes" id="UP000185612">
    <property type="component" value="Unassembled WGS sequence"/>
</dbReference>
<dbReference type="Pfam" id="PF00702">
    <property type="entry name" value="Hydrolase"/>
    <property type="match status" value="1"/>
</dbReference>
<evidence type="ECO:0000313" key="1">
    <source>
        <dbReference type="EMBL" id="OKL52232.1"/>
    </source>
</evidence>
<dbReference type="GO" id="GO:0050308">
    <property type="term" value="F:sugar-phosphatase activity"/>
    <property type="evidence" value="ECO:0007669"/>
    <property type="project" value="TreeGrafter"/>
</dbReference>
<dbReference type="STRING" id="52770.BSZ40_04005"/>
<dbReference type="InterPro" id="IPR006439">
    <property type="entry name" value="HAD-SF_hydro_IA"/>
</dbReference>
<sequence>MPTATLAKLTSFARSGGLLIDLDGTIINSEAGHQALYAEFFTAQGWQVSAELRRQFSGRRAADSFRLLPGPWQGQDPQELEAAAYAFMLPREPDPEPVPGARELVESFSTVCVVTSALRHWAERGVRAVGLEPTNLQFVTAETTTLGKPDPEPYRLGAAALNLPPARCLAVEDTPAGLHSARQAGCGFLIGLATSHAPQALQAAGADLVVPTPAELLPLG</sequence>
<dbReference type="PANTHER" id="PTHR43481">
    <property type="entry name" value="FRUCTOSE-1-PHOSPHATE PHOSPHATASE"/>
    <property type="match status" value="1"/>
</dbReference>
<evidence type="ECO:0008006" key="3">
    <source>
        <dbReference type="Google" id="ProtNLM"/>
    </source>
</evidence>
<dbReference type="Gene3D" id="1.10.150.240">
    <property type="entry name" value="Putative phosphatase, domain 2"/>
    <property type="match status" value="1"/>
</dbReference>
<accession>A0A1Q5PXP9</accession>
<dbReference type="InterPro" id="IPR023214">
    <property type="entry name" value="HAD_sf"/>
</dbReference>
<dbReference type="InterPro" id="IPR051806">
    <property type="entry name" value="HAD-like_SPP"/>
</dbReference>
<comment type="caution">
    <text evidence="1">The sequence shown here is derived from an EMBL/GenBank/DDBJ whole genome shotgun (WGS) entry which is preliminary data.</text>
</comment>
<dbReference type="InParanoid" id="A0A1Q5PXP9"/>
<evidence type="ECO:0000313" key="2">
    <source>
        <dbReference type="Proteomes" id="UP000185612"/>
    </source>
</evidence>